<dbReference type="Gene3D" id="1.10.10.10">
    <property type="entry name" value="Winged helix-like DNA-binding domain superfamily/Winged helix DNA-binding domain"/>
    <property type="match status" value="1"/>
</dbReference>
<reference evidence="5 6" key="1">
    <citation type="submission" date="2018-03" db="EMBL/GenBank/DDBJ databases">
        <title>Ahniella affigens gen. nov., sp. nov., a gammaproteobacterium isolated from sandy soil near a stream.</title>
        <authorList>
            <person name="Ko Y."/>
            <person name="Kim J.-H."/>
        </authorList>
    </citation>
    <scope>NUCLEOTIDE SEQUENCE [LARGE SCALE GENOMIC DNA]</scope>
    <source>
        <strain evidence="5 6">D13</strain>
    </source>
</reference>
<dbReference type="GO" id="GO:0006355">
    <property type="term" value="P:regulation of DNA-templated transcription"/>
    <property type="evidence" value="ECO:0007669"/>
    <property type="project" value="InterPro"/>
</dbReference>
<accession>A0A2P1PT00</accession>
<dbReference type="GO" id="GO:0000160">
    <property type="term" value="P:phosphorelay signal transduction system"/>
    <property type="evidence" value="ECO:0007669"/>
    <property type="project" value="InterPro"/>
</dbReference>
<dbReference type="Pfam" id="PF07676">
    <property type="entry name" value="PD40"/>
    <property type="match status" value="4"/>
</dbReference>
<dbReference type="InterPro" id="IPR011659">
    <property type="entry name" value="WD40"/>
</dbReference>
<evidence type="ECO:0000259" key="4">
    <source>
        <dbReference type="PROSITE" id="PS51755"/>
    </source>
</evidence>
<proteinExistence type="inferred from homology"/>
<dbReference type="InterPro" id="IPR016032">
    <property type="entry name" value="Sig_transdc_resp-reg_C-effctor"/>
</dbReference>
<comment type="similarity">
    <text evidence="1">Belongs to the TolB family.</text>
</comment>
<dbReference type="PROSITE" id="PS51755">
    <property type="entry name" value="OMPR_PHOB"/>
    <property type="match status" value="1"/>
</dbReference>
<dbReference type="CDD" id="cd00383">
    <property type="entry name" value="trans_reg_C"/>
    <property type="match status" value="1"/>
</dbReference>
<gene>
    <name evidence="5" type="ORF">C7S18_12495</name>
</gene>
<dbReference type="InterPro" id="IPR036388">
    <property type="entry name" value="WH-like_DNA-bd_sf"/>
</dbReference>
<name>A0A2P1PT00_9GAMM</name>
<dbReference type="PANTHER" id="PTHR36842:SF1">
    <property type="entry name" value="PROTEIN TOLB"/>
    <property type="match status" value="1"/>
</dbReference>
<dbReference type="Proteomes" id="UP000241074">
    <property type="component" value="Chromosome"/>
</dbReference>
<evidence type="ECO:0000313" key="6">
    <source>
        <dbReference type="Proteomes" id="UP000241074"/>
    </source>
</evidence>
<dbReference type="PANTHER" id="PTHR36842">
    <property type="entry name" value="PROTEIN TOLB HOMOLOG"/>
    <property type="match status" value="1"/>
</dbReference>
<dbReference type="AlphaFoldDB" id="A0A2P1PT00"/>
<dbReference type="RefSeq" id="WP_106891889.1">
    <property type="nucleotide sequence ID" value="NZ_CP027860.1"/>
</dbReference>
<dbReference type="SMART" id="SM00862">
    <property type="entry name" value="Trans_reg_C"/>
    <property type="match status" value="1"/>
</dbReference>
<protein>
    <recommendedName>
        <fullName evidence="4">OmpR/PhoB-type domain-containing protein</fullName>
    </recommendedName>
</protein>
<keyword evidence="6" id="KW-1185">Reference proteome</keyword>
<dbReference type="OrthoDB" id="626010at2"/>
<dbReference type="SUPFAM" id="SSF82171">
    <property type="entry name" value="DPP6 N-terminal domain-like"/>
    <property type="match status" value="1"/>
</dbReference>
<feature type="DNA-binding region" description="OmpR/PhoB-type" evidence="3">
    <location>
        <begin position="14"/>
        <end position="114"/>
    </location>
</feature>
<dbReference type="InterPro" id="IPR001867">
    <property type="entry name" value="OmpR/PhoB-type_DNA-bd"/>
</dbReference>
<dbReference type="GO" id="GO:0003677">
    <property type="term" value="F:DNA binding"/>
    <property type="evidence" value="ECO:0007669"/>
    <property type="project" value="UniProtKB-UniRule"/>
</dbReference>
<evidence type="ECO:0000256" key="1">
    <source>
        <dbReference type="ARBA" id="ARBA00009820"/>
    </source>
</evidence>
<dbReference type="Gene3D" id="2.120.10.30">
    <property type="entry name" value="TolB, C-terminal domain"/>
    <property type="match status" value="3"/>
</dbReference>
<dbReference type="Pfam" id="PF00486">
    <property type="entry name" value="Trans_reg_C"/>
    <property type="match status" value="1"/>
</dbReference>
<organism evidence="5 6">
    <name type="scientific">Ahniella affigens</name>
    <dbReference type="NCBI Taxonomy" id="2021234"/>
    <lineage>
        <taxon>Bacteria</taxon>
        <taxon>Pseudomonadati</taxon>
        <taxon>Pseudomonadota</taxon>
        <taxon>Gammaproteobacteria</taxon>
        <taxon>Lysobacterales</taxon>
        <taxon>Rhodanobacteraceae</taxon>
        <taxon>Ahniella</taxon>
    </lineage>
</organism>
<evidence type="ECO:0000256" key="3">
    <source>
        <dbReference type="PROSITE-ProRule" id="PRU01091"/>
    </source>
</evidence>
<reference evidence="5 6" key="2">
    <citation type="submission" date="2018-03" db="EMBL/GenBank/DDBJ databases">
        <authorList>
            <person name="Keele B.F."/>
        </authorList>
    </citation>
    <scope>NUCLEOTIDE SEQUENCE [LARGE SCALE GENOMIC DNA]</scope>
    <source>
        <strain evidence="5 6">D13</strain>
    </source>
</reference>
<evidence type="ECO:0000313" key="5">
    <source>
        <dbReference type="EMBL" id="AVP97969.1"/>
    </source>
</evidence>
<dbReference type="InterPro" id="IPR011042">
    <property type="entry name" value="6-blade_b-propeller_TolB-like"/>
</dbReference>
<feature type="domain" description="OmpR/PhoB-type" evidence="4">
    <location>
        <begin position="14"/>
        <end position="114"/>
    </location>
</feature>
<dbReference type="KEGG" id="xba:C7S18_12495"/>
<keyword evidence="2 3" id="KW-0238">DNA-binding</keyword>
<dbReference type="SUPFAM" id="SSF46894">
    <property type="entry name" value="C-terminal effector domain of the bipartite response regulators"/>
    <property type="match status" value="1"/>
</dbReference>
<sequence>MLLSNLQRAASLADQRLQIGAFEVDLAAREVIDPSNGQVHRITDKARAVLAELILAQGQVVKREWLMDRVWAGTLPTGDVLTQAITTLRKAFRDDAENPRYIETIAKMGYRLLAEVTILDKPSRPLPSLSVVTPSAVSGTAPVGDSQARMQPDHAASIAATPESSWLARYRVPVAWAAAWLVLGLAMAAAFWAADSDRDAPVAAGNAGNDGWVENAVIIASAPAHEYMPRLSPDGTRVVYSSLAPDAHHARLILQPANVGGGRIVLTDSNDALSDNAPIWTTDGQNIAFIRRGDGPGCTLMMVSALGGVPRALGDCSQASLPFFDLSPDNRQLVMSIRSTQGREFSSLHVLDLATGRWSPIEYPVQEGDLDFEPRFSPDGQWLAFRRGLSAGDIWVVPAKGGTPRRLTRLSTDIRGLDFTPDGLGIVFSAIYPEGLGLFRVDIATGDLGLTRLEEAVFPDISAAGNMVYERSDDRTQMLALSDAPGAAPEPLPFASNAGDLLLSYSPDGKSAAFYSDRSGAFLVWLVQLASPESAEPVPTVMPMARFAPFWSADGQRILINGSGQEGFGLYEIDVARRRATKLPLPTHEYRFGQYVGDQLLIGWVGEREGELGLFVREGDGLREIAHRADVAAAWYDSLRKRIVFTKVGRFGLYATDLKFTTESMLLDALPMPKYYRRWLITQHDEFVAMDADSRGAYLYRGPMSDLSIERMLVTPLSYPDASGIAEAPDGRLVYSVSDGRGSDVGLLEKLPVFKPYHIP</sequence>
<evidence type="ECO:0000256" key="2">
    <source>
        <dbReference type="ARBA" id="ARBA00023125"/>
    </source>
</evidence>
<dbReference type="EMBL" id="CP027860">
    <property type="protein sequence ID" value="AVP97969.1"/>
    <property type="molecule type" value="Genomic_DNA"/>
</dbReference>